<name>A0A318XK06_9FIRM</name>
<dbReference type="RefSeq" id="WP_110462896.1">
    <property type="nucleotide sequence ID" value="NZ_QKMR01000018.1"/>
</dbReference>
<dbReference type="EMBL" id="QKMR01000018">
    <property type="protein sequence ID" value="PYG86683.1"/>
    <property type="molecule type" value="Genomic_DNA"/>
</dbReference>
<comment type="caution">
    <text evidence="1">The sequence shown here is derived from an EMBL/GenBank/DDBJ whole genome shotgun (WGS) entry which is preliminary data.</text>
</comment>
<evidence type="ECO:0000313" key="2">
    <source>
        <dbReference type="Proteomes" id="UP000248132"/>
    </source>
</evidence>
<evidence type="ECO:0000313" key="1">
    <source>
        <dbReference type="EMBL" id="PYG86683.1"/>
    </source>
</evidence>
<dbReference type="AlphaFoldDB" id="A0A318XK06"/>
<dbReference type="InterPro" id="IPR038690">
    <property type="entry name" value="NusG_2_sf"/>
</dbReference>
<dbReference type="Proteomes" id="UP000248132">
    <property type="component" value="Unassembled WGS sequence"/>
</dbReference>
<reference evidence="1 2" key="1">
    <citation type="submission" date="2018-06" db="EMBL/GenBank/DDBJ databases">
        <title>Genomic Encyclopedia of Type Strains, Phase I: the one thousand microbial genomes (KMG-I) project.</title>
        <authorList>
            <person name="Kyrpides N."/>
        </authorList>
    </citation>
    <scope>NUCLEOTIDE SEQUENCE [LARGE SCALE GENOMIC DNA]</scope>
    <source>
        <strain evidence="1 2">DSM 19573</strain>
    </source>
</reference>
<gene>
    <name evidence="1" type="ORF">LY28_02906</name>
</gene>
<dbReference type="Gene3D" id="2.60.320.10">
    <property type="entry name" value="N-utilization substance G protein NusG, insert domain"/>
    <property type="match status" value="1"/>
</dbReference>
<keyword evidence="2" id="KW-1185">Reference proteome</keyword>
<dbReference type="Pfam" id="PF07009">
    <property type="entry name" value="NusG_II"/>
    <property type="match status" value="1"/>
</dbReference>
<organism evidence="1 2">
    <name type="scientific">Ruminiclostridium sufflavum DSM 19573</name>
    <dbReference type="NCBI Taxonomy" id="1121337"/>
    <lineage>
        <taxon>Bacteria</taxon>
        <taxon>Bacillati</taxon>
        <taxon>Bacillota</taxon>
        <taxon>Clostridia</taxon>
        <taxon>Eubacteriales</taxon>
        <taxon>Oscillospiraceae</taxon>
        <taxon>Ruminiclostridium</taxon>
    </lineage>
</organism>
<dbReference type="CDD" id="cd09846">
    <property type="entry name" value="DUF1312"/>
    <property type="match status" value="1"/>
</dbReference>
<protein>
    <submittedName>
        <fullName evidence="1">Uncharacterized protein</fullName>
    </submittedName>
</protein>
<proteinExistence type="predicted"/>
<sequence>MKRTKLWSLIFFMILFGSAIALLKPVKSSGTTAKIYRDGVCVYSVELSGVKAPYTLRFKGENGYNTVLVENGRICVCEADCPDKICVHQGWISESGAPVVCLPNKLVIKIEKGAAQDIDGVSQ</sequence>
<accession>A0A318XK06</accession>
<dbReference type="OrthoDB" id="47603at2"/>